<evidence type="ECO:0000313" key="7">
    <source>
        <dbReference type="Proteomes" id="UP001500974"/>
    </source>
</evidence>
<evidence type="ECO:0000256" key="3">
    <source>
        <dbReference type="ARBA" id="ARBA00022801"/>
    </source>
</evidence>
<dbReference type="PANTHER" id="PTHR43046">
    <property type="entry name" value="GDP-MANNOSE MANNOSYL HYDROLASE"/>
    <property type="match status" value="1"/>
</dbReference>
<keyword evidence="7" id="KW-1185">Reference proteome</keyword>
<evidence type="ECO:0000259" key="5">
    <source>
        <dbReference type="PROSITE" id="PS51462"/>
    </source>
</evidence>
<evidence type="ECO:0000256" key="2">
    <source>
        <dbReference type="ARBA" id="ARBA00005582"/>
    </source>
</evidence>
<gene>
    <name evidence="6" type="ORF">GCM10009784_01350</name>
</gene>
<dbReference type="PROSITE" id="PS00893">
    <property type="entry name" value="NUDIX_BOX"/>
    <property type="match status" value="1"/>
</dbReference>
<name>A0ABN3AMG3_9MICC</name>
<dbReference type="InterPro" id="IPR020084">
    <property type="entry name" value="NUDIX_hydrolase_CS"/>
</dbReference>
<protein>
    <recommendedName>
        <fullName evidence="5">Nudix hydrolase domain-containing protein</fullName>
    </recommendedName>
</protein>
<dbReference type="Proteomes" id="UP001500974">
    <property type="component" value="Unassembled WGS sequence"/>
</dbReference>
<sequence>MAQEWDTRVGAYAVVVRDGMILLAHWNEHGRQGWTLPGGGLELGEDAPTAAVREVLEETGYVVELEELLGVDSLHIAPEDRLNGSGRPMHALRIVYRAHAVSGELVHELDGSTDEAAWVPLAEVPNLTRVELVDTAIRLSYQSPGRALL</sequence>
<dbReference type="RefSeq" id="WP_056544268.1">
    <property type="nucleotide sequence ID" value="NZ_BAAAON010000001.1"/>
</dbReference>
<feature type="domain" description="Nudix hydrolase" evidence="5">
    <location>
        <begin position="6"/>
        <end position="141"/>
    </location>
</feature>
<dbReference type="InterPro" id="IPR000086">
    <property type="entry name" value="NUDIX_hydrolase_dom"/>
</dbReference>
<evidence type="ECO:0000313" key="6">
    <source>
        <dbReference type="EMBL" id="GAA2172123.1"/>
    </source>
</evidence>
<comment type="cofactor">
    <cofactor evidence="1">
        <name>Mg(2+)</name>
        <dbReference type="ChEBI" id="CHEBI:18420"/>
    </cofactor>
</comment>
<organism evidence="6 7">
    <name type="scientific">Arthrobacter parietis</name>
    <dbReference type="NCBI Taxonomy" id="271434"/>
    <lineage>
        <taxon>Bacteria</taxon>
        <taxon>Bacillati</taxon>
        <taxon>Actinomycetota</taxon>
        <taxon>Actinomycetes</taxon>
        <taxon>Micrococcales</taxon>
        <taxon>Micrococcaceae</taxon>
        <taxon>Arthrobacter</taxon>
    </lineage>
</organism>
<accession>A0ABN3AMG3</accession>
<proteinExistence type="inferred from homology"/>
<reference evidence="6 7" key="1">
    <citation type="journal article" date="2019" name="Int. J. Syst. Evol. Microbiol.">
        <title>The Global Catalogue of Microorganisms (GCM) 10K type strain sequencing project: providing services to taxonomists for standard genome sequencing and annotation.</title>
        <authorList>
            <consortium name="The Broad Institute Genomics Platform"/>
            <consortium name="The Broad Institute Genome Sequencing Center for Infectious Disease"/>
            <person name="Wu L."/>
            <person name="Ma J."/>
        </authorList>
    </citation>
    <scope>NUCLEOTIDE SEQUENCE [LARGE SCALE GENOMIC DNA]</scope>
    <source>
        <strain evidence="6 7">JCM 14917</strain>
    </source>
</reference>
<evidence type="ECO:0000256" key="1">
    <source>
        <dbReference type="ARBA" id="ARBA00001946"/>
    </source>
</evidence>
<dbReference type="PROSITE" id="PS51462">
    <property type="entry name" value="NUDIX"/>
    <property type="match status" value="1"/>
</dbReference>
<dbReference type="SUPFAM" id="SSF55811">
    <property type="entry name" value="Nudix"/>
    <property type="match status" value="1"/>
</dbReference>
<dbReference type="CDD" id="cd02883">
    <property type="entry name" value="NUDIX_Hydrolase"/>
    <property type="match status" value="1"/>
</dbReference>
<dbReference type="InterPro" id="IPR020476">
    <property type="entry name" value="Nudix_hydrolase"/>
</dbReference>
<comment type="caution">
    <text evidence="6">The sequence shown here is derived from an EMBL/GenBank/DDBJ whole genome shotgun (WGS) entry which is preliminary data.</text>
</comment>
<dbReference type="PANTHER" id="PTHR43046:SF14">
    <property type="entry name" value="MUTT_NUDIX FAMILY PROTEIN"/>
    <property type="match status" value="1"/>
</dbReference>
<keyword evidence="3 4" id="KW-0378">Hydrolase</keyword>
<dbReference type="InterPro" id="IPR015797">
    <property type="entry name" value="NUDIX_hydrolase-like_dom_sf"/>
</dbReference>
<dbReference type="EMBL" id="BAAAON010000001">
    <property type="protein sequence ID" value="GAA2172123.1"/>
    <property type="molecule type" value="Genomic_DNA"/>
</dbReference>
<dbReference type="Gene3D" id="3.90.79.10">
    <property type="entry name" value="Nucleoside Triphosphate Pyrophosphohydrolase"/>
    <property type="match status" value="1"/>
</dbReference>
<dbReference type="PRINTS" id="PR00502">
    <property type="entry name" value="NUDIXFAMILY"/>
</dbReference>
<evidence type="ECO:0000256" key="4">
    <source>
        <dbReference type="RuleBase" id="RU003476"/>
    </source>
</evidence>
<dbReference type="Pfam" id="PF00293">
    <property type="entry name" value="NUDIX"/>
    <property type="match status" value="1"/>
</dbReference>
<comment type="similarity">
    <text evidence="2 4">Belongs to the Nudix hydrolase family.</text>
</comment>